<name>A0A069RGN1_PEPLI</name>
<evidence type="ECO:0000256" key="1">
    <source>
        <dbReference type="ARBA" id="ARBA00023015"/>
    </source>
</evidence>
<dbReference type="PANTHER" id="PTHR43537:SF24">
    <property type="entry name" value="GLUCONATE OPERON TRANSCRIPTIONAL REPRESSOR"/>
    <property type="match status" value="1"/>
</dbReference>
<dbReference type="STRING" id="1121324.CLIT_8c01270"/>
<dbReference type="SUPFAM" id="SSF48008">
    <property type="entry name" value="GntR ligand-binding domain-like"/>
    <property type="match status" value="1"/>
</dbReference>
<evidence type="ECO:0000259" key="4">
    <source>
        <dbReference type="PROSITE" id="PS50949"/>
    </source>
</evidence>
<dbReference type="Gene3D" id="1.10.10.10">
    <property type="entry name" value="Winged helix-like DNA-binding domain superfamily/Winged helix DNA-binding domain"/>
    <property type="match status" value="1"/>
</dbReference>
<organism evidence="5 6">
    <name type="scientific">Peptoclostridium litorale DSM 5388</name>
    <dbReference type="NCBI Taxonomy" id="1121324"/>
    <lineage>
        <taxon>Bacteria</taxon>
        <taxon>Bacillati</taxon>
        <taxon>Bacillota</taxon>
        <taxon>Clostridia</taxon>
        <taxon>Peptostreptococcales</taxon>
        <taxon>Peptoclostridiaceae</taxon>
        <taxon>Peptoclostridium</taxon>
    </lineage>
</organism>
<gene>
    <name evidence="5" type="ORF">CLIT_8c01270</name>
</gene>
<dbReference type="RefSeq" id="WP_052635997.1">
    <property type="nucleotide sequence ID" value="NZ_FSRH01000008.1"/>
</dbReference>
<keyword evidence="2" id="KW-0238">DNA-binding</keyword>
<dbReference type="InterPro" id="IPR011711">
    <property type="entry name" value="GntR_C"/>
</dbReference>
<comment type="caution">
    <text evidence="5">The sequence shown here is derived from an EMBL/GenBank/DDBJ whole genome shotgun (WGS) entry which is preliminary data.</text>
</comment>
<evidence type="ECO:0000313" key="6">
    <source>
        <dbReference type="Proteomes" id="UP000027946"/>
    </source>
</evidence>
<proteinExistence type="predicted"/>
<dbReference type="Pfam" id="PF07729">
    <property type="entry name" value="FCD"/>
    <property type="match status" value="1"/>
</dbReference>
<feature type="domain" description="HTH gntR-type" evidence="4">
    <location>
        <begin position="13"/>
        <end position="80"/>
    </location>
</feature>
<dbReference type="EMBL" id="JJMM01000008">
    <property type="protein sequence ID" value="KDR95958.1"/>
    <property type="molecule type" value="Genomic_DNA"/>
</dbReference>
<dbReference type="Gene3D" id="1.20.120.530">
    <property type="entry name" value="GntR ligand-binding domain-like"/>
    <property type="match status" value="1"/>
</dbReference>
<dbReference type="PROSITE" id="PS50949">
    <property type="entry name" value="HTH_GNTR"/>
    <property type="match status" value="1"/>
</dbReference>
<dbReference type="GO" id="GO:0003700">
    <property type="term" value="F:DNA-binding transcription factor activity"/>
    <property type="evidence" value="ECO:0007669"/>
    <property type="project" value="InterPro"/>
</dbReference>
<dbReference type="PANTHER" id="PTHR43537">
    <property type="entry name" value="TRANSCRIPTIONAL REGULATOR, GNTR FAMILY"/>
    <property type="match status" value="1"/>
</dbReference>
<dbReference type="InterPro" id="IPR008920">
    <property type="entry name" value="TF_FadR/GntR_C"/>
</dbReference>
<dbReference type="Pfam" id="PF00392">
    <property type="entry name" value="GntR"/>
    <property type="match status" value="1"/>
</dbReference>
<reference evidence="5 6" key="1">
    <citation type="submission" date="2014-03" db="EMBL/GenBank/DDBJ databases">
        <title>Genome sequence of Clostridium litorale W6, DSM 5388.</title>
        <authorList>
            <person name="Poehlein A."/>
            <person name="Jagirdar A."/>
            <person name="Khonsari B."/>
            <person name="Chibani C.M."/>
            <person name="Gutierrez Gutierrez D.A."/>
            <person name="Davydova E."/>
            <person name="Alghaithi H.S."/>
            <person name="Nair K.P."/>
            <person name="Dhamotharan K."/>
            <person name="Chandran L."/>
            <person name="G W."/>
            <person name="Daniel R."/>
        </authorList>
    </citation>
    <scope>NUCLEOTIDE SEQUENCE [LARGE SCALE GENOMIC DNA]</scope>
    <source>
        <strain evidence="5 6">W6</strain>
    </source>
</reference>
<sequence>MAGAVLEDRFKRENLSEIVIEYIKEQIITGRYEEGDHIPETEIANELGISRAPVREGIRELQNMGIIEFVPRKGNYVSAFTDEDKKEIFDIRLLLEGDMIELIIKENKLSEKDFKHLTKIVDEMLQISMKDKDMMEKAVALSRKDIEFHKYIWERSGSNRRAQILEQLHFQLQMAMIYDTKLSGDLQMTAKEHYEIIEYLKAGDIQSCKTALRGHIVSYRDGVF</sequence>
<accession>A0A069RGN1</accession>
<dbReference type="InterPro" id="IPR036390">
    <property type="entry name" value="WH_DNA-bd_sf"/>
</dbReference>
<dbReference type="OrthoDB" id="9781630at2"/>
<dbReference type="InterPro" id="IPR036388">
    <property type="entry name" value="WH-like_DNA-bd_sf"/>
</dbReference>
<dbReference type="SMART" id="SM00895">
    <property type="entry name" value="FCD"/>
    <property type="match status" value="1"/>
</dbReference>
<keyword evidence="6" id="KW-1185">Reference proteome</keyword>
<dbReference type="eggNOG" id="COG1802">
    <property type="taxonomic scope" value="Bacteria"/>
</dbReference>
<keyword evidence="1" id="KW-0805">Transcription regulation</keyword>
<dbReference type="AlphaFoldDB" id="A0A069RGN1"/>
<keyword evidence="3" id="KW-0804">Transcription</keyword>
<protein>
    <submittedName>
        <fullName evidence="5">Transcriptional regulator, GntR family</fullName>
    </submittedName>
</protein>
<dbReference type="GO" id="GO:0003677">
    <property type="term" value="F:DNA binding"/>
    <property type="evidence" value="ECO:0007669"/>
    <property type="project" value="UniProtKB-KW"/>
</dbReference>
<evidence type="ECO:0000313" key="5">
    <source>
        <dbReference type="EMBL" id="KDR95958.1"/>
    </source>
</evidence>
<dbReference type="SMART" id="SM00345">
    <property type="entry name" value="HTH_GNTR"/>
    <property type="match status" value="1"/>
</dbReference>
<evidence type="ECO:0000256" key="3">
    <source>
        <dbReference type="ARBA" id="ARBA00023163"/>
    </source>
</evidence>
<dbReference type="CDD" id="cd07377">
    <property type="entry name" value="WHTH_GntR"/>
    <property type="match status" value="1"/>
</dbReference>
<dbReference type="Proteomes" id="UP000027946">
    <property type="component" value="Unassembled WGS sequence"/>
</dbReference>
<dbReference type="SUPFAM" id="SSF46785">
    <property type="entry name" value="Winged helix' DNA-binding domain"/>
    <property type="match status" value="1"/>
</dbReference>
<dbReference type="InterPro" id="IPR000524">
    <property type="entry name" value="Tscrpt_reg_HTH_GntR"/>
</dbReference>
<evidence type="ECO:0000256" key="2">
    <source>
        <dbReference type="ARBA" id="ARBA00023125"/>
    </source>
</evidence>